<name>A0A449BJT0_9MOLU</name>
<dbReference type="GO" id="GO:0003677">
    <property type="term" value="F:DNA binding"/>
    <property type="evidence" value="ECO:0007669"/>
    <property type="project" value="UniProtKB-UniRule"/>
</dbReference>
<evidence type="ECO:0000256" key="10">
    <source>
        <dbReference type="HAMAP-Rule" id="MF_00366"/>
    </source>
</evidence>
<evidence type="ECO:0000256" key="6">
    <source>
        <dbReference type="ARBA" id="ARBA00022695"/>
    </source>
</evidence>
<evidence type="ECO:0000313" key="12">
    <source>
        <dbReference type="Proteomes" id="UP000290909"/>
    </source>
</evidence>
<keyword evidence="6 10" id="KW-0548">Nucleotidyltransferase</keyword>
<dbReference type="Proteomes" id="UP000290909">
    <property type="component" value="Chromosome"/>
</dbReference>
<dbReference type="KEGG" id="ahk:NCTC10172_00746"/>
<dbReference type="GO" id="GO:0006351">
    <property type="term" value="P:DNA-templated transcription"/>
    <property type="evidence" value="ECO:0007669"/>
    <property type="project" value="UniProtKB-UniRule"/>
</dbReference>
<comment type="similarity">
    <text evidence="1 10">Belongs to the RNA polymerase subunit omega family.</text>
</comment>
<evidence type="ECO:0000256" key="2">
    <source>
        <dbReference type="ARBA" id="ARBA00012418"/>
    </source>
</evidence>
<organism evidence="11 12">
    <name type="scientific">Acholeplasma hippikon</name>
    <dbReference type="NCBI Taxonomy" id="264636"/>
    <lineage>
        <taxon>Bacteria</taxon>
        <taxon>Bacillati</taxon>
        <taxon>Mycoplasmatota</taxon>
        <taxon>Mollicutes</taxon>
        <taxon>Acholeplasmatales</taxon>
        <taxon>Acholeplasmataceae</taxon>
        <taxon>Acholeplasma</taxon>
    </lineage>
</organism>
<dbReference type="SUPFAM" id="SSF63562">
    <property type="entry name" value="RPB6/omega subunit-like"/>
    <property type="match status" value="1"/>
</dbReference>
<dbReference type="GO" id="GO:0003899">
    <property type="term" value="F:DNA-directed RNA polymerase activity"/>
    <property type="evidence" value="ECO:0007669"/>
    <property type="project" value="UniProtKB-UniRule"/>
</dbReference>
<keyword evidence="12" id="KW-1185">Reference proteome</keyword>
<accession>A0A449BJT0</accession>
<comment type="subunit">
    <text evidence="10">The RNAP catalytic core consists of 2 alpha, 1 beta, 1 beta' and 1 omega subunit. When a sigma factor is associated with the core the holoenzyme is formed, which can initiate transcription.</text>
</comment>
<comment type="function">
    <text evidence="10">Promotes RNA polymerase assembly. Latches the N- and C-terminal regions of the beta' subunit thereby facilitating its interaction with the beta and alpha subunits.</text>
</comment>
<evidence type="ECO:0000313" key="11">
    <source>
        <dbReference type="EMBL" id="VEU82726.1"/>
    </source>
</evidence>
<dbReference type="EMBL" id="LR215050">
    <property type="protein sequence ID" value="VEU82726.1"/>
    <property type="molecule type" value="Genomic_DNA"/>
</dbReference>
<comment type="catalytic activity">
    <reaction evidence="9 10">
        <text>RNA(n) + a ribonucleoside 5'-triphosphate = RNA(n+1) + diphosphate</text>
        <dbReference type="Rhea" id="RHEA:21248"/>
        <dbReference type="Rhea" id="RHEA-COMP:14527"/>
        <dbReference type="Rhea" id="RHEA-COMP:17342"/>
        <dbReference type="ChEBI" id="CHEBI:33019"/>
        <dbReference type="ChEBI" id="CHEBI:61557"/>
        <dbReference type="ChEBI" id="CHEBI:140395"/>
        <dbReference type="EC" id="2.7.7.6"/>
    </reaction>
</comment>
<reference evidence="11 12" key="1">
    <citation type="submission" date="2019-01" db="EMBL/GenBank/DDBJ databases">
        <authorList>
            <consortium name="Pathogen Informatics"/>
        </authorList>
    </citation>
    <scope>NUCLEOTIDE SEQUENCE [LARGE SCALE GENOMIC DNA]</scope>
    <source>
        <strain evidence="11 12">NCTC10172</strain>
    </source>
</reference>
<dbReference type="HAMAP" id="MF_00366">
    <property type="entry name" value="RNApol_bact_RpoZ"/>
    <property type="match status" value="1"/>
</dbReference>
<dbReference type="InterPro" id="IPR006110">
    <property type="entry name" value="Pol_omega/Rpo6/RPB6"/>
</dbReference>
<evidence type="ECO:0000256" key="8">
    <source>
        <dbReference type="ARBA" id="ARBA00029924"/>
    </source>
</evidence>
<gene>
    <name evidence="10 11" type="primary">rpoZ</name>
    <name evidence="11" type="ORF">NCTC10172_00746</name>
</gene>
<dbReference type="InterPro" id="IPR003716">
    <property type="entry name" value="DNA-dir_RNA_pol_omega"/>
</dbReference>
<dbReference type="EC" id="2.7.7.6" evidence="2 10"/>
<keyword evidence="4 10" id="KW-0240">DNA-directed RNA polymerase</keyword>
<evidence type="ECO:0000256" key="7">
    <source>
        <dbReference type="ARBA" id="ARBA00023163"/>
    </source>
</evidence>
<proteinExistence type="inferred from homology"/>
<evidence type="ECO:0000256" key="1">
    <source>
        <dbReference type="ARBA" id="ARBA00006711"/>
    </source>
</evidence>
<dbReference type="Pfam" id="PF01192">
    <property type="entry name" value="RNA_pol_Rpb6"/>
    <property type="match status" value="1"/>
</dbReference>
<protein>
    <recommendedName>
        <fullName evidence="3 10">DNA-directed RNA polymerase subunit omega</fullName>
        <shortName evidence="10">RNAP omega subunit</shortName>
        <ecNumber evidence="2 10">2.7.7.6</ecNumber>
    </recommendedName>
    <alternativeName>
        <fullName evidence="10">RNA polymerase omega subunit</fullName>
    </alternativeName>
    <alternativeName>
        <fullName evidence="8 10">Transcriptase subunit omega</fullName>
    </alternativeName>
</protein>
<dbReference type="NCBIfam" id="TIGR00690">
    <property type="entry name" value="rpoZ"/>
    <property type="match status" value="1"/>
</dbReference>
<dbReference type="STRING" id="1408416.GCA_000702765_00056"/>
<dbReference type="SMART" id="SM01409">
    <property type="entry name" value="RNA_pol_Rpb6"/>
    <property type="match status" value="1"/>
</dbReference>
<evidence type="ECO:0000256" key="5">
    <source>
        <dbReference type="ARBA" id="ARBA00022679"/>
    </source>
</evidence>
<evidence type="ECO:0000256" key="9">
    <source>
        <dbReference type="ARBA" id="ARBA00048552"/>
    </source>
</evidence>
<keyword evidence="7 10" id="KW-0804">Transcription</keyword>
<sequence>MKQNKEGLRYPSIDALLDKIDSKYKLVYAASKVAHIIQSERLDVDAKSVTTVGQALEEIIKGKVDITFEEWTWYFSFEL</sequence>
<dbReference type="InterPro" id="IPR036161">
    <property type="entry name" value="RPB6/omega-like_sf"/>
</dbReference>
<dbReference type="Gene3D" id="3.90.940.10">
    <property type="match status" value="1"/>
</dbReference>
<keyword evidence="5 10" id="KW-0808">Transferase</keyword>
<dbReference type="AlphaFoldDB" id="A0A449BJT0"/>
<evidence type="ECO:0000256" key="4">
    <source>
        <dbReference type="ARBA" id="ARBA00022478"/>
    </source>
</evidence>
<evidence type="ECO:0000256" key="3">
    <source>
        <dbReference type="ARBA" id="ARBA00013725"/>
    </source>
</evidence>
<dbReference type="GO" id="GO:0000428">
    <property type="term" value="C:DNA-directed RNA polymerase complex"/>
    <property type="evidence" value="ECO:0007669"/>
    <property type="project" value="UniProtKB-KW"/>
</dbReference>